<dbReference type="SUPFAM" id="SSF50978">
    <property type="entry name" value="WD40 repeat-like"/>
    <property type="match status" value="1"/>
</dbReference>
<name>A0A6J1QLG1_9HYME</name>
<keyword evidence="2" id="KW-0677">Repeat</keyword>
<dbReference type="AlphaFoldDB" id="A0A6J1QLG1"/>
<feature type="repeat" description="WD" evidence="3">
    <location>
        <begin position="270"/>
        <end position="311"/>
    </location>
</feature>
<evidence type="ECO:0000256" key="1">
    <source>
        <dbReference type="ARBA" id="ARBA00022574"/>
    </source>
</evidence>
<reference evidence="6" key="1">
    <citation type="submission" date="2025-08" db="UniProtKB">
        <authorList>
            <consortium name="RefSeq"/>
        </authorList>
    </citation>
    <scope>IDENTIFICATION</scope>
    <source>
        <tissue evidence="6">Whole body</tissue>
    </source>
</reference>
<dbReference type="InterPro" id="IPR001680">
    <property type="entry name" value="WD40_rpt"/>
</dbReference>
<feature type="region of interest" description="Disordered" evidence="4">
    <location>
        <begin position="417"/>
        <end position="482"/>
    </location>
</feature>
<feature type="compositionally biased region" description="Low complexity" evidence="4">
    <location>
        <begin position="447"/>
        <end position="482"/>
    </location>
</feature>
<feature type="compositionally biased region" description="Low complexity" evidence="4">
    <location>
        <begin position="537"/>
        <end position="564"/>
    </location>
</feature>
<dbReference type="PANTHER" id="PTHR14107:SF16">
    <property type="entry name" value="AT02583P"/>
    <property type="match status" value="1"/>
</dbReference>
<feature type="region of interest" description="Disordered" evidence="4">
    <location>
        <begin position="339"/>
        <end position="377"/>
    </location>
</feature>
<keyword evidence="5" id="KW-1185">Reference proteome</keyword>
<organism evidence="5 6">
    <name type="scientific">Temnothorax curvispinosus</name>
    <dbReference type="NCBI Taxonomy" id="300111"/>
    <lineage>
        <taxon>Eukaryota</taxon>
        <taxon>Metazoa</taxon>
        <taxon>Ecdysozoa</taxon>
        <taxon>Arthropoda</taxon>
        <taxon>Hexapoda</taxon>
        <taxon>Insecta</taxon>
        <taxon>Pterygota</taxon>
        <taxon>Neoptera</taxon>
        <taxon>Endopterygota</taxon>
        <taxon>Hymenoptera</taxon>
        <taxon>Apocrita</taxon>
        <taxon>Aculeata</taxon>
        <taxon>Formicoidea</taxon>
        <taxon>Formicidae</taxon>
        <taxon>Myrmicinae</taxon>
        <taxon>Temnothorax</taxon>
    </lineage>
</organism>
<dbReference type="Gene3D" id="2.130.10.10">
    <property type="entry name" value="YVTN repeat-like/Quinoprotein amine dehydrogenase"/>
    <property type="match status" value="2"/>
</dbReference>
<keyword evidence="1 3" id="KW-0853">WD repeat</keyword>
<sequence length="675" mass="73244">MAVQLDGGGKEDLKTQFVTREGTYKLMTLSEYSRPNRVGYTNSQGSASVRVSFVTLPDPADPTGAQGLGDRMCFNFGKELYVYVYRGVKKAVDLNKPVDKKLYKGTNPTCHNFNQTTATADSAPLLVGFSTGQIQLIDPIKKDSSQLSKLYNEDRLIDKSKVTCIKWVPGSNNLFLVSHSSGQLYLYNEELLCGTTAPHYQSFKSGDGYAIYTCKTKSTRNPLYRWVIGAEGCCINEFAFSPCGTNLAVVSQDGFLRVFQYNTMELVGSARSYFGGFLCVCWSPDGRYVVVGGEDDLVTIWSFHEKRVVARGQGHHSWVSVVAFDPYTTSYGDHDPDFSGSDDETMPHNNHNHFHEKSHRLSTTSQSGGVHSNRNSCGSELRMSGGTCYRLGSVSQDTQLCLWDITEDVLRQPVCAKQRPSATCSTSGGTLSSSGTFNSGNGAATTANHHSNSNAKHNNSNNVNFKENASGNNETSNNSTGTNAAVATVNSLTQRLAGLGFGERKGDNHKRNFSLTMRGSGTGATATTANNSVTTVVQNNGGDKASTGNSTSTTSSSLNNSVSGGLVGGTGSKKVSSVMDDPMRLIGTAWCPRFDECPVLEPLVCKKLAHERLTELVFREDCFVTACQDGYVYTWARPGHMVGPLTISSTLHRPSHHHSNNPYTSNINSMRCNDL</sequence>
<evidence type="ECO:0000313" key="6">
    <source>
        <dbReference type="RefSeq" id="XP_024881390.1"/>
    </source>
</evidence>
<proteinExistence type="predicted"/>
<dbReference type="InterPro" id="IPR036322">
    <property type="entry name" value="WD40_repeat_dom_sf"/>
</dbReference>
<dbReference type="OrthoDB" id="3367at2759"/>
<feature type="compositionally biased region" description="Basic residues" evidence="4">
    <location>
        <begin position="350"/>
        <end position="360"/>
    </location>
</feature>
<feature type="compositionally biased region" description="Polar residues" evidence="4">
    <location>
        <begin position="361"/>
        <end position="377"/>
    </location>
</feature>
<dbReference type="Proteomes" id="UP000504618">
    <property type="component" value="Unplaced"/>
</dbReference>
<dbReference type="PROSITE" id="PS50082">
    <property type="entry name" value="WD_REPEATS_2"/>
    <property type="match status" value="1"/>
</dbReference>
<dbReference type="RefSeq" id="XP_024881390.1">
    <property type="nucleotide sequence ID" value="XM_025025622.1"/>
</dbReference>
<evidence type="ECO:0000256" key="3">
    <source>
        <dbReference type="PROSITE-ProRule" id="PRU00221"/>
    </source>
</evidence>
<gene>
    <name evidence="6" type="primary">LOC112460779</name>
</gene>
<accession>A0A6J1QLG1</accession>
<protein>
    <submittedName>
        <fullName evidence="6">WD repeat-containing protein 20 isoform X1</fullName>
    </submittedName>
</protein>
<evidence type="ECO:0000256" key="4">
    <source>
        <dbReference type="SAM" id="MobiDB-lite"/>
    </source>
</evidence>
<feature type="compositionally biased region" description="Low complexity" evidence="4">
    <location>
        <begin position="421"/>
        <end position="440"/>
    </location>
</feature>
<dbReference type="SMART" id="SM00320">
    <property type="entry name" value="WD40"/>
    <property type="match status" value="5"/>
</dbReference>
<dbReference type="GeneID" id="112460779"/>
<evidence type="ECO:0000313" key="5">
    <source>
        <dbReference type="Proteomes" id="UP000504618"/>
    </source>
</evidence>
<feature type="region of interest" description="Disordered" evidence="4">
    <location>
        <begin position="537"/>
        <end position="567"/>
    </location>
</feature>
<feature type="region of interest" description="Disordered" evidence="4">
    <location>
        <begin position="652"/>
        <end position="675"/>
    </location>
</feature>
<dbReference type="InterPro" id="IPR015943">
    <property type="entry name" value="WD40/YVTN_repeat-like_dom_sf"/>
</dbReference>
<evidence type="ECO:0000256" key="2">
    <source>
        <dbReference type="ARBA" id="ARBA00022737"/>
    </source>
</evidence>
<dbReference type="PANTHER" id="PTHR14107">
    <property type="entry name" value="WD REPEAT PROTEIN"/>
    <property type="match status" value="1"/>
</dbReference>
<dbReference type="Pfam" id="PF00400">
    <property type="entry name" value="WD40"/>
    <property type="match status" value="2"/>
</dbReference>
<dbReference type="InterPro" id="IPR051362">
    <property type="entry name" value="WD_repeat_creC_regulators"/>
</dbReference>
<feature type="compositionally biased region" description="Polar residues" evidence="4">
    <location>
        <begin position="660"/>
        <end position="675"/>
    </location>
</feature>